<evidence type="ECO:0008006" key="3">
    <source>
        <dbReference type="Google" id="ProtNLM"/>
    </source>
</evidence>
<organism evidence="1 2">
    <name type="scientific">Aureitalea marina</name>
    <dbReference type="NCBI Taxonomy" id="930804"/>
    <lineage>
        <taxon>Bacteria</taxon>
        <taxon>Pseudomonadati</taxon>
        <taxon>Bacteroidota</taxon>
        <taxon>Flavobacteriia</taxon>
        <taxon>Flavobacteriales</taxon>
        <taxon>Flavobacteriaceae</taxon>
        <taxon>Aureitalea</taxon>
    </lineage>
</organism>
<dbReference type="AlphaFoldDB" id="A0A2S7KQ31"/>
<comment type="caution">
    <text evidence="1">The sequence shown here is derived from an EMBL/GenBank/DDBJ whole genome shotgun (WGS) entry which is preliminary data.</text>
</comment>
<reference evidence="1 2" key="1">
    <citation type="submission" date="2016-11" db="EMBL/GenBank/DDBJ databases">
        <title>Trade-off between light-utilization and light-protection in marine flavobacteria.</title>
        <authorList>
            <person name="Kumagai Y."/>
        </authorList>
    </citation>
    <scope>NUCLEOTIDE SEQUENCE [LARGE SCALE GENOMIC DNA]</scope>
    <source>
        <strain evidence="1 2">NBRC 107741</strain>
    </source>
</reference>
<proteinExistence type="predicted"/>
<sequence length="315" mass="35404">MNLRAQDRISLDSIQAPAVIDSLFIDRNPANYSLRVFTNFKNQSFWFGDGNSTVKYTPNNRFGVGIGMASSKLLIDIAFNLRTDTENPTKRFDLRAFYKTKQHFFDFFFQRYKGFDQRVSGQPTVFRPDVVSVTHGINYLYLFNEKDYQAGPVRRVISKEISTAFSYGAGGFTLLISHQGDQPILGQGIYPENEANGIDRVFGLGAGALGGVGGFFSLGGNFYSSVTFNTGLGLMFKEVEGLDGRSYDPGAWLFQLNGVGVLGYVREQYYLNLSMELGFYGTDITDNLYERLNVAQAKLAFGYKIFKKKREQKLP</sequence>
<evidence type="ECO:0000313" key="1">
    <source>
        <dbReference type="EMBL" id="PQB04725.1"/>
    </source>
</evidence>
<evidence type="ECO:0000313" key="2">
    <source>
        <dbReference type="Proteomes" id="UP000239800"/>
    </source>
</evidence>
<gene>
    <name evidence="1" type="ORF">BST85_07330</name>
</gene>
<dbReference type="EMBL" id="MQUB01000001">
    <property type="protein sequence ID" value="PQB04725.1"/>
    <property type="molecule type" value="Genomic_DNA"/>
</dbReference>
<keyword evidence="2" id="KW-1185">Reference proteome</keyword>
<name>A0A2S7KQ31_9FLAO</name>
<dbReference type="InterPro" id="IPR025535">
    <property type="entry name" value="DUF4421"/>
</dbReference>
<accession>A0A2S7KQ31</accession>
<dbReference type="Pfam" id="PF14391">
    <property type="entry name" value="DUF4421"/>
    <property type="match status" value="1"/>
</dbReference>
<protein>
    <recommendedName>
        <fullName evidence="3">DUF4421 domain-containing protein</fullName>
    </recommendedName>
</protein>
<dbReference type="Proteomes" id="UP000239800">
    <property type="component" value="Unassembled WGS sequence"/>
</dbReference>